<dbReference type="AlphaFoldDB" id="A0A4Q7Y605"/>
<sequence length="349" mass="37155">MTVMTTRPGSTGDPATDPVGGVTDPLPPEVDDFCRTDLPARPPGRLDGTRCSVQALARADSGIATAPPVSRWLLVEQPGPWGRQALLQSRFDADVAPRLAERAEREGVRVLLVRRPGDRLADSGRRWAYADGRPGREGLWWSVRSADADLLTAPWDGSVGEQAHGDTYLVCTHGGHDACCALRGRPLARALPTPGPADVWECSHLGGDRFAANLLVLPHGFYYGQVPGDGGLVVAAHARGQVALPWLRGRAGVAAPAQAAQHYAREELGLLGVDDLLPLGVTRLNSPDPGMERWEVTLTGPVGAAVVVVVESRPSPETVHLTCQATRPGRVRTWHHLSLSTRPLAPAPG</sequence>
<organism evidence="2 3">
    <name type="scientific">Blastococcus saxobsidens</name>
    <dbReference type="NCBI Taxonomy" id="138336"/>
    <lineage>
        <taxon>Bacteria</taxon>
        <taxon>Bacillati</taxon>
        <taxon>Actinomycetota</taxon>
        <taxon>Actinomycetes</taxon>
        <taxon>Geodermatophilales</taxon>
        <taxon>Geodermatophilaceae</taxon>
        <taxon>Blastococcus</taxon>
    </lineage>
</organism>
<dbReference type="EMBL" id="SHKV01000001">
    <property type="protein sequence ID" value="RZU31349.1"/>
    <property type="molecule type" value="Genomic_DNA"/>
</dbReference>
<dbReference type="CDD" id="cd03062">
    <property type="entry name" value="TRX_Fd_Sucrase"/>
    <property type="match status" value="1"/>
</dbReference>
<name>A0A4Q7Y605_9ACTN</name>
<protein>
    <recommendedName>
        <fullName evidence="4">Sucrase ferredoxin</fullName>
    </recommendedName>
</protein>
<dbReference type="InterPro" id="IPR036249">
    <property type="entry name" value="Thioredoxin-like_sf"/>
</dbReference>
<evidence type="ECO:0000313" key="2">
    <source>
        <dbReference type="EMBL" id="RZU31349.1"/>
    </source>
</evidence>
<dbReference type="InterPro" id="IPR009737">
    <property type="entry name" value="Aim32/Apd1-like"/>
</dbReference>
<dbReference type="PANTHER" id="PTHR31902">
    <property type="entry name" value="ACTIN PATCHES DISTAL PROTEIN 1"/>
    <property type="match status" value="1"/>
</dbReference>
<feature type="region of interest" description="Disordered" evidence="1">
    <location>
        <begin position="1"/>
        <end position="29"/>
    </location>
</feature>
<evidence type="ECO:0008006" key="4">
    <source>
        <dbReference type="Google" id="ProtNLM"/>
    </source>
</evidence>
<dbReference type="Pfam" id="PF06999">
    <property type="entry name" value="Suc_Fer-like"/>
    <property type="match status" value="1"/>
</dbReference>
<comment type="caution">
    <text evidence="2">The sequence shown here is derived from an EMBL/GenBank/DDBJ whole genome shotgun (WGS) entry which is preliminary data.</text>
</comment>
<keyword evidence="3" id="KW-1185">Reference proteome</keyword>
<dbReference type="PANTHER" id="PTHR31902:SF22">
    <property type="entry name" value="SLL1203 PROTEIN"/>
    <property type="match status" value="1"/>
</dbReference>
<dbReference type="SUPFAM" id="SSF52833">
    <property type="entry name" value="Thioredoxin-like"/>
    <property type="match status" value="1"/>
</dbReference>
<reference evidence="2 3" key="1">
    <citation type="submission" date="2019-02" db="EMBL/GenBank/DDBJ databases">
        <title>Sequencing the genomes of 1000 actinobacteria strains.</title>
        <authorList>
            <person name="Klenk H.-P."/>
        </authorList>
    </citation>
    <scope>NUCLEOTIDE SEQUENCE [LARGE SCALE GENOMIC DNA]</scope>
    <source>
        <strain evidence="2 3">DSM 44509</strain>
    </source>
</reference>
<accession>A0A4Q7Y605</accession>
<evidence type="ECO:0000256" key="1">
    <source>
        <dbReference type="SAM" id="MobiDB-lite"/>
    </source>
</evidence>
<dbReference type="OrthoDB" id="3399139at2"/>
<gene>
    <name evidence="2" type="ORF">BKA19_1007</name>
</gene>
<proteinExistence type="predicted"/>
<dbReference type="Proteomes" id="UP000292507">
    <property type="component" value="Unassembled WGS sequence"/>
</dbReference>
<evidence type="ECO:0000313" key="3">
    <source>
        <dbReference type="Proteomes" id="UP000292507"/>
    </source>
</evidence>